<reference evidence="8" key="1">
    <citation type="submission" date="2018-08" db="EMBL/GenBank/DDBJ databases">
        <authorList>
            <person name="Cornetti L."/>
        </authorList>
    </citation>
    <scope>NUCLEOTIDE SEQUENCE</scope>
    <source>
        <strain evidence="8">FI-BAL1-1</strain>
    </source>
</reference>
<keyword evidence="3 6" id="KW-1133">Transmembrane helix</keyword>
<evidence type="ECO:0000256" key="3">
    <source>
        <dbReference type="ARBA" id="ARBA00022989"/>
    </source>
</evidence>
<evidence type="ECO:0000256" key="6">
    <source>
        <dbReference type="SAM" id="Phobius"/>
    </source>
</evidence>
<feature type="transmembrane region" description="Helical" evidence="6">
    <location>
        <begin position="258"/>
        <end position="277"/>
    </location>
</feature>
<feature type="transmembrane region" description="Helical" evidence="6">
    <location>
        <begin position="322"/>
        <end position="346"/>
    </location>
</feature>
<dbReference type="InterPro" id="IPR050382">
    <property type="entry name" value="MFS_Na/Anion_cotransporter"/>
</dbReference>
<feature type="transmembrane region" description="Helical" evidence="6">
    <location>
        <begin position="454"/>
        <end position="474"/>
    </location>
</feature>
<feature type="transmembrane region" description="Helical" evidence="6">
    <location>
        <begin position="162"/>
        <end position="181"/>
    </location>
</feature>
<dbReference type="PANTHER" id="PTHR11662:SF456">
    <property type="entry name" value="VESICULAR GLUTAMATE TRANSPORTER, ISOFORM A"/>
    <property type="match status" value="1"/>
</dbReference>
<keyword evidence="4 6" id="KW-0472">Membrane</keyword>
<protein>
    <submittedName>
        <fullName evidence="8">EOG090X04X8</fullName>
    </submittedName>
</protein>
<dbReference type="CDD" id="cd17382">
    <property type="entry name" value="MFS_SLC17A6_7_8_VGluT"/>
    <property type="match status" value="1"/>
</dbReference>
<dbReference type="Pfam" id="PF07690">
    <property type="entry name" value="MFS_1"/>
    <property type="match status" value="1"/>
</dbReference>
<evidence type="ECO:0000256" key="1">
    <source>
        <dbReference type="ARBA" id="ARBA00004141"/>
    </source>
</evidence>
<feature type="transmembrane region" description="Helical" evidence="6">
    <location>
        <begin position="92"/>
        <end position="119"/>
    </location>
</feature>
<dbReference type="GO" id="GO:0005313">
    <property type="term" value="F:L-glutamate transmembrane transporter activity"/>
    <property type="evidence" value="ECO:0007669"/>
    <property type="project" value="TreeGrafter"/>
</dbReference>
<evidence type="ECO:0000256" key="5">
    <source>
        <dbReference type="SAM" id="MobiDB-lite"/>
    </source>
</evidence>
<dbReference type="Gene3D" id="1.20.1250.20">
    <property type="entry name" value="MFS general substrate transporter like domains"/>
    <property type="match status" value="2"/>
</dbReference>
<dbReference type="GO" id="GO:0005326">
    <property type="term" value="F:neurotransmitter transmembrane transporter activity"/>
    <property type="evidence" value="ECO:0007669"/>
    <property type="project" value="TreeGrafter"/>
</dbReference>
<gene>
    <name evidence="8" type="primary">EOG090X04X8</name>
</gene>
<feature type="transmembrane region" description="Helical" evidence="6">
    <location>
        <begin position="131"/>
        <end position="150"/>
    </location>
</feature>
<dbReference type="InterPro" id="IPR020846">
    <property type="entry name" value="MFS_dom"/>
</dbReference>
<dbReference type="InterPro" id="IPR036259">
    <property type="entry name" value="MFS_trans_sf"/>
</dbReference>
<name>A0A4Y7LKZ4_9CRUS</name>
<feature type="transmembrane region" description="Helical" evidence="6">
    <location>
        <begin position="226"/>
        <end position="246"/>
    </location>
</feature>
<dbReference type="SUPFAM" id="SSF103473">
    <property type="entry name" value="MFS general substrate transporter"/>
    <property type="match status" value="1"/>
</dbReference>
<evidence type="ECO:0000313" key="8">
    <source>
        <dbReference type="EMBL" id="SVE69758.1"/>
    </source>
</evidence>
<dbReference type="AlphaFoldDB" id="A0A4Y7LKZ4"/>
<evidence type="ECO:0000259" key="7">
    <source>
        <dbReference type="PROSITE" id="PS50850"/>
    </source>
</evidence>
<feature type="transmembrane region" description="Helical" evidence="6">
    <location>
        <begin position="358"/>
        <end position="376"/>
    </location>
</feature>
<proteinExistence type="evidence at transcript level"/>
<feature type="transmembrane region" description="Helical" evidence="6">
    <location>
        <begin position="422"/>
        <end position="442"/>
    </location>
</feature>
<dbReference type="PANTHER" id="PTHR11662">
    <property type="entry name" value="SOLUTE CARRIER FAMILY 17"/>
    <property type="match status" value="1"/>
</dbReference>
<feature type="compositionally biased region" description="Polar residues" evidence="5">
    <location>
        <begin position="597"/>
        <end position="619"/>
    </location>
</feature>
<dbReference type="FunFam" id="1.20.1250.20:FF:000226">
    <property type="entry name" value="Vesicular GLUtamate transporter"/>
    <property type="match status" value="1"/>
</dbReference>
<sequence>MSANYEEFEMPKMKNLKNVQPNPFSKLQEGEKGFVTTSDVGGVGGGGVFGGGGGELGSPDSLPELERPPLRKIDMYIRPDCPCCNMTKRYTVAFLASIGFLISFGIRCNLGVAIVQMISNSTETGLPEFDWAPETIGVVDSSFFWGYLITQVPGGFLASKYAANKVFGSAIAVSAFLNMLLPGAAKIHPVAVIVVRILQGLVEGVTYPACHGIWRWWAPPLERSRLATLAFCGSYAGAVVGMPLSGWLTDGISWQAPFYFYGVFGMIWYVFWSWLSFEKPCLHPTITPSERMYIEESLSHVQRTIPNFKTTPWKCFFTSMPVYAIIVANFCRSWTFYLLIISQPMYFKEVFHFDIGKVGTLAALPHLVMTIVVPIGGQLADHFRRNGILSTTMVRKVFNCGGFGMEAIFLMVVAYSRDTTNAITALVLAVGFSGFAISGFNVNHLDIAPRYASILMGISNGIGTLSGMFCPIVVESLTKHETAEEWQTVFVIASVIHFFGVAFYAVFASGELQPWAEPAKEDELDSVKPAAAVTMAPWNPFDPSQQQQKVAAAGGYSADANNYTTETTPMNLQQQQQQTSSTNPFNGRLHSYGATDPYSNQQTPFPVDYSSAQQVQPSGAQDPYMHGTIQDRTY</sequence>
<evidence type="ECO:0000256" key="2">
    <source>
        <dbReference type="ARBA" id="ARBA00022692"/>
    </source>
</evidence>
<feature type="transmembrane region" description="Helical" evidence="6">
    <location>
        <begin position="486"/>
        <end position="507"/>
    </location>
</feature>
<comment type="subcellular location">
    <subcellularLocation>
        <location evidence="1">Membrane</location>
        <topology evidence="1">Multi-pass membrane protein</topology>
    </subcellularLocation>
</comment>
<evidence type="ECO:0000256" key="4">
    <source>
        <dbReference type="ARBA" id="ARBA00023136"/>
    </source>
</evidence>
<organism evidence="8">
    <name type="scientific">Eubosmina coregoni</name>
    <dbReference type="NCBI Taxonomy" id="186181"/>
    <lineage>
        <taxon>Eukaryota</taxon>
        <taxon>Metazoa</taxon>
        <taxon>Ecdysozoa</taxon>
        <taxon>Arthropoda</taxon>
        <taxon>Crustacea</taxon>
        <taxon>Branchiopoda</taxon>
        <taxon>Diplostraca</taxon>
        <taxon>Cladocera</taxon>
        <taxon>Anomopoda</taxon>
        <taxon>Bosminidae</taxon>
        <taxon>Eubosmina</taxon>
    </lineage>
</organism>
<dbReference type="GO" id="GO:0098700">
    <property type="term" value="P:neurotransmitter loading into synaptic vesicle"/>
    <property type="evidence" value="ECO:0007669"/>
    <property type="project" value="TreeGrafter"/>
</dbReference>
<dbReference type="GO" id="GO:0060076">
    <property type="term" value="C:excitatory synapse"/>
    <property type="evidence" value="ECO:0007669"/>
    <property type="project" value="TreeGrafter"/>
</dbReference>
<dbReference type="GO" id="GO:0050803">
    <property type="term" value="P:regulation of synapse structure or activity"/>
    <property type="evidence" value="ECO:0007669"/>
    <property type="project" value="TreeGrafter"/>
</dbReference>
<accession>A0A4Y7LKZ4</accession>
<feature type="region of interest" description="Disordered" evidence="5">
    <location>
        <begin position="569"/>
        <end position="634"/>
    </location>
</feature>
<dbReference type="GO" id="GO:0035249">
    <property type="term" value="P:synaptic transmission, glutamatergic"/>
    <property type="evidence" value="ECO:0007669"/>
    <property type="project" value="TreeGrafter"/>
</dbReference>
<dbReference type="FunFam" id="1.20.1250.20:FF:000004">
    <property type="entry name" value="vesicular glutamate transporter 2 isoform X1"/>
    <property type="match status" value="1"/>
</dbReference>
<dbReference type="GO" id="GO:0030672">
    <property type="term" value="C:synaptic vesicle membrane"/>
    <property type="evidence" value="ECO:0007669"/>
    <property type="project" value="TreeGrafter"/>
</dbReference>
<dbReference type="EMBL" id="LR000139">
    <property type="protein sequence ID" value="SVE69758.1"/>
    <property type="molecule type" value="mRNA"/>
</dbReference>
<feature type="transmembrane region" description="Helical" evidence="6">
    <location>
        <begin position="193"/>
        <end position="214"/>
    </location>
</feature>
<feature type="domain" description="Major facilitator superfamily (MFS) profile" evidence="7">
    <location>
        <begin position="91"/>
        <end position="512"/>
    </location>
</feature>
<feature type="transmembrane region" description="Helical" evidence="6">
    <location>
        <begin position="397"/>
        <end position="416"/>
    </location>
</feature>
<dbReference type="PROSITE" id="PS50850">
    <property type="entry name" value="MFS"/>
    <property type="match status" value="1"/>
</dbReference>
<keyword evidence="2 6" id="KW-0812">Transmembrane</keyword>
<dbReference type="InterPro" id="IPR011701">
    <property type="entry name" value="MFS"/>
</dbReference>